<reference evidence="2" key="2">
    <citation type="submission" date="2020-09" db="EMBL/GenBank/DDBJ databases">
        <authorList>
            <person name="Sun Q."/>
            <person name="Ohkuma M."/>
        </authorList>
    </citation>
    <scope>NUCLEOTIDE SEQUENCE</scope>
    <source>
        <strain evidence="2">JCM 4714</strain>
    </source>
</reference>
<evidence type="ECO:0000313" key="3">
    <source>
        <dbReference type="Proteomes" id="UP000655443"/>
    </source>
</evidence>
<gene>
    <name evidence="2" type="ORF">GCM10010339_70500</name>
</gene>
<feature type="domain" description="Phosphoesterase HXTX" evidence="1">
    <location>
        <begin position="37"/>
        <end position="104"/>
    </location>
</feature>
<accession>A0A919D6P6</accession>
<evidence type="ECO:0000313" key="2">
    <source>
        <dbReference type="EMBL" id="GHE11339.1"/>
    </source>
</evidence>
<reference evidence="2" key="1">
    <citation type="journal article" date="2014" name="Int. J. Syst. Evol. Microbiol.">
        <title>Complete genome sequence of Corynebacterium casei LMG S-19264T (=DSM 44701T), isolated from a smear-ripened cheese.</title>
        <authorList>
            <consortium name="US DOE Joint Genome Institute (JGI-PGF)"/>
            <person name="Walter F."/>
            <person name="Albersmeier A."/>
            <person name="Kalinowski J."/>
            <person name="Ruckert C."/>
        </authorList>
    </citation>
    <scope>NUCLEOTIDE SEQUENCE</scope>
    <source>
        <strain evidence="2">JCM 4714</strain>
    </source>
</reference>
<dbReference type="SUPFAM" id="SSF55144">
    <property type="entry name" value="LigT-like"/>
    <property type="match status" value="1"/>
</dbReference>
<dbReference type="Gene3D" id="3.90.1140.10">
    <property type="entry name" value="Cyclic phosphodiesterase"/>
    <property type="match status" value="1"/>
</dbReference>
<name>A0A919D6P6_9ACTN</name>
<proteinExistence type="predicted"/>
<dbReference type="Pfam" id="PF02834">
    <property type="entry name" value="LigT_PEase"/>
    <property type="match status" value="1"/>
</dbReference>
<evidence type="ECO:0000259" key="1">
    <source>
        <dbReference type="Pfam" id="PF02834"/>
    </source>
</evidence>
<dbReference type="EMBL" id="BMVG01000028">
    <property type="protein sequence ID" value="GHE11339.1"/>
    <property type="molecule type" value="Genomic_DNA"/>
</dbReference>
<organism evidence="2 3">
    <name type="scientific">Streptomyces alanosinicus</name>
    <dbReference type="NCBI Taxonomy" id="68171"/>
    <lineage>
        <taxon>Bacteria</taxon>
        <taxon>Bacillati</taxon>
        <taxon>Actinomycetota</taxon>
        <taxon>Actinomycetes</taxon>
        <taxon>Kitasatosporales</taxon>
        <taxon>Streptomycetaceae</taxon>
        <taxon>Streptomyces</taxon>
    </lineage>
</organism>
<protein>
    <recommendedName>
        <fullName evidence="1">Phosphoesterase HXTX domain-containing protein</fullName>
    </recommendedName>
</protein>
<comment type="caution">
    <text evidence="2">The sequence shown here is derived from an EMBL/GenBank/DDBJ whole genome shotgun (WGS) entry which is preliminary data.</text>
</comment>
<dbReference type="InterPro" id="IPR014051">
    <property type="entry name" value="Phosphoesterase_HXTX"/>
</dbReference>
<dbReference type="Proteomes" id="UP000655443">
    <property type="component" value="Unassembled WGS sequence"/>
</dbReference>
<dbReference type="AlphaFoldDB" id="A0A919D6P6"/>
<dbReference type="RefSeq" id="WP_189957691.1">
    <property type="nucleotide sequence ID" value="NZ_BMVG01000028.1"/>
</dbReference>
<keyword evidence="3" id="KW-1185">Reference proteome</keyword>
<dbReference type="InterPro" id="IPR009097">
    <property type="entry name" value="Cyclic_Pdiesterase"/>
</dbReference>
<sequence>MKGNLAAKDFFSTVIHRWPEGRRDYHWHLLAAPEWVKETLFEPYRELTHRPGLAPVQPDNFHITLLHGPPVEEMSEQELADMVNQVRTSCAKIAPVELTLGRAAVGTVAIECAGQPGTASRPLGKLTSDATAKATGGRFPTIPADHYPHAILAYRQWGKQSGFR</sequence>